<feature type="transmembrane region" description="Helical" evidence="8">
    <location>
        <begin position="278"/>
        <end position="298"/>
    </location>
</feature>
<dbReference type="InterPro" id="IPR008253">
    <property type="entry name" value="Marvel"/>
</dbReference>
<name>A0A6F9DME9_9ASCI</name>
<protein>
    <submittedName>
        <fullName evidence="10">Myeloid-associated differentiation marker-like protein 2</fullName>
    </submittedName>
</protein>
<gene>
    <name evidence="10" type="primary">Myadml2</name>
</gene>
<dbReference type="EMBL" id="LR788233">
    <property type="protein sequence ID" value="CAB3264095.1"/>
    <property type="molecule type" value="mRNA"/>
</dbReference>
<evidence type="ECO:0000256" key="5">
    <source>
        <dbReference type="ARBA" id="ARBA00023136"/>
    </source>
</evidence>
<keyword evidence="4 8" id="KW-1133">Transmembrane helix</keyword>
<accession>A0A6F9DME9</accession>
<keyword evidence="2 7" id="KW-0812">Transmembrane</keyword>
<reference evidence="10" key="1">
    <citation type="submission" date="2020-04" db="EMBL/GenBank/DDBJ databases">
        <authorList>
            <person name="Neveu A P."/>
        </authorList>
    </citation>
    <scope>NUCLEOTIDE SEQUENCE</scope>
    <source>
        <tissue evidence="10">Whole embryo</tissue>
    </source>
</reference>
<evidence type="ECO:0000259" key="9">
    <source>
        <dbReference type="PROSITE" id="PS51225"/>
    </source>
</evidence>
<evidence type="ECO:0000256" key="6">
    <source>
        <dbReference type="ARBA" id="ARBA00034721"/>
    </source>
</evidence>
<evidence type="ECO:0000256" key="7">
    <source>
        <dbReference type="PROSITE-ProRule" id="PRU00581"/>
    </source>
</evidence>
<dbReference type="InterPro" id="IPR047123">
    <property type="entry name" value="MYADM-like"/>
</dbReference>
<feature type="transmembrane region" description="Helical" evidence="8">
    <location>
        <begin position="129"/>
        <end position="146"/>
    </location>
</feature>
<comment type="similarity">
    <text evidence="6">Belongs to the MAL family.</text>
</comment>
<feature type="transmembrane region" description="Helical" evidence="8">
    <location>
        <begin position="243"/>
        <end position="266"/>
    </location>
</feature>
<dbReference type="AlphaFoldDB" id="A0A6F9DME9"/>
<evidence type="ECO:0000256" key="2">
    <source>
        <dbReference type="ARBA" id="ARBA00022692"/>
    </source>
</evidence>
<evidence type="ECO:0000256" key="3">
    <source>
        <dbReference type="ARBA" id="ARBA00022737"/>
    </source>
</evidence>
<dbReference type="PANTHER" id="PTHR17068">
    <property type="entry name" value="MYELOID-ASSOCIATED DIFFERENTIATION MARKER MYADM FAMILY MEMBER"/>
    <property type="match status" value="1"/>
</dbReference>
<dbReference type="GO" id="GO:0016020">
    <property type="term" value="C:membrane"/>
    <property type="evidence" value="ECO:0007669"/>
    <property type="project" value="UniProtKB-SubCell"/>
</dbReference>
<evidence type="ECO:0000256" key="4">
    <source>
        <dbReference type="ARBA" id="ARBA00022989"/>
    </source>
</evidence>
<feature type="transmembrane region" description="Helical" evidence="8">
    <location>
        <begin position="166"/>
        <end position="190"/>
    </location>
</feature>
<comment type="subcellular location">
    <subcellularLocation>
        <location evidence="1">Membrane</location>
        <topology evidence="1">Multi-pass membrane protein</topology>
    </subcellularLocation>
</comment>
<feature type="transmembrane region" description="Helical" evidence="8">
    <location>
        <begin position="48"/>
        <end position="68"/>
    </location>
</feature>
<evidence type="ECO:0000256" key="1">
    <source>
        <dbReference type="ARBA" id="ARBA00004141"/>
    </source>
</evidence>
<feature type="transmembrane region" description="Helical" evidence="8">
    <location>
        <begin position="18"/>
        <end position="36"/>
    </location>
</feature>
<keyword evidence="3" id="KW-0677">Repeat</keyword>
<dbReference type="PANTHER" id="PTHR17068:SF11">
    <property type="entry name" value="MYELOID-ASSOCIATED DIFFERENTIATION MARKER-LIKE PROTEIN 2"/>
    <property type="match status" value="1"/>
</dbReference>
<feature type="domain" description="MARVEL" evidence="9">
    <location>
        <begin position="159"/>
        <end position="303"/>
    </location>
</feature>
<evidence type="ECO:0000313" key="10">
    <source>
        <dbReference type="EMBL" id="CAB3264095.1"/>
    </source>
</evidence>
<proteinExistence type="evidence at transcript level"/>
<evidence type="ECO:0000256" key="8">
    <source>
        <dbReference type="SAM" id="Phobius"/>
    </source>
</evidence>
<organism evidence="10">
    <name type="scientific">Phallusia mammillata</name>
    <dbReference type="NCBI Taxonomy" id="59560"/>
    <lineage>
        <taxon>Eukaryota</taxon>
        <taxon>Metazoa</taxon>
        <taxon>Chordata</taxon>
        <taxon>Tunicata</taxon>
        <taxon>Ascidiacea</taxon>
        <taxon>Phlebobranchia</taxon>
        <taxon>Ascidiidae</taxon>
        <taxon>Phallusia</taxon>
    </lineage>
</organism>
<feature type="transmembrane region" description="Helical" evidence="8">
    <location>
        <begin position="202"/>
        <end position="223"/>
    </location>
</feature>
<feature type="transmembrane region" description="Helical" evidence="8">
    <location>
        <begin position="88"/>
        <end position="109"/>
    </location>
</feature>
<keyword evidence="5 7" id="KW-0472">Membrane</keyword>
<dbReference type="PROSITE" id="PS51225">
    <property type="entry name" value="MARVEL"/>
    <property type="match status" value="1"/>
</dbReference>
<sequence length="316" mass="35147">MPETTTSACGAYVCSKAGLWKLVVLISGCATFAIYADSEMYLGSRLKTFILASFIISWGISLLLYFFRVTGLYIHMNSTCMSFDSFDYFWAWISCVNFLSMSVVLACFFSNCDPGCSGHRGYCNCAKQLTTVFLGVLTAVFYVLEAQNLRLYAPVGTGYGTSWRGLWRMFILVVGGCAFGLLIETGYVCRRSAKTGCDSARLFVLIVWCTAWGFSCLLYLFHICNFSSKVSVEGKVRFGAIEFFWAAFSCLLFLVGACVFAGFLNCDRFETYACRARLAGDICGFVAAILFGIDAYQLRNRRPIWLFGATPAPSRR</sequence>